<gene>
    <name evidence="2" type="ORF">IWH25_09950</name>
</gene>
<reference evidence="2" key="1">
    <citation type="submission" date="2020-11" db="EMBL/GenBank/DDBJ databases">
        <title>Azospira restricta DSM 18626 genome sequence.</title>
        <authorList>
            <person name="Moe W.M."/>
        </authorList>
    </citation>
    <scope>NUCLEOTIDE SEQUENCE</scope>
    <source>
        <strain evidence="2">DSM 18626</strain>
    </source>
</reference>
<proteinExistence type="predicted"/>
<dbReference type="Pfam" id="PF11604">
    <property type="entry name" value="CusF_Ec"/>
    <property type="match status" value="1"/>
</dbReference>
<dbReference type="Gene3D" id="2.40.50.320">
    <property type="entry name" value="Copper binding periplasmic protein CusF"/>
    <property type="match status" value="1"/>
</dbReference>
<protein>
    <submittedName>
        <fullName evidence="2">Copper-binding protein</fullName>
    </submittedName>
</protein>
<feature type="chain" id="PRO_5036963643" evidence="1">
    <location>
        <begin position="30"/>
        <end position="120"/>
    </location>
</feature>
<dbReference type="PROSITE" id="PS51318">
    <property type="entry name" value="TAT"/>
    <property type="match status" value="1"/>
</dbReference>
<feature type="signal peptide" evidence="1">
    <location>
        <begin position="1"/>
        <end position="29"/>
    </location>
</feature>
<accession>A0A974SSQ7</accession>
<evidence type="ECO:0000313" key="3">
    <source>
        <dbReference type="Proteomes" id="UP000663444"/>
    </source>
</evidence>
<dbReference type="InterPro" id="IPR042230">
    <property type="entry name" value="CusF_sf"/>
</dbReference>
<evidence type="ECO:0000256" key="1">
    <source>
        <dbReference type="SAM" id="SignalP"/>
    </source>
</evidence>
<dbReference type="EMBL" id="CP064781">
    <property type="protein sequence ID" value="QRJ65699.1"/>
    <property type="molecule type" value="Genomic_DNA"/>
</dbReference>
<keyword evidence="1" id="KW-0732">Signal</keyword>
<name>A0A974SSQ7_9RHOO</name>
<dbReference type="InterPro" id="IPR006311">
    <property type="entry name" value="TAT_signal"/>
</dbReference>
<dbReference type="Proteomes" id="UP000663444">
    <property type="component" value="Chromosome"/>
</dbReference>
<dbReference type="KEGG" id="ares:IWH25_09950"/>
<dbReference type="AlphaFoldDB" id="A0A974SSQ7"/>
<evidence type="ECO:0000313" key="2">
    <source>
        <dbReference type="EMBL" id="QRJ65699.1"/>
    </source>
</evidence>
<dbReference type="InterPro" id="IPR021647">
    <property type="entry name" value="CusF_Ec"/>
</dbReference>
<sequence>MPTPSRARRLLLPALAAAALAAAAPAAFANTDHGSHAGHGSMQAAPAATLADGIVKKLDQAAGRIVIAHGPLPNGMPAMTMPFALKDTAWFGKLKEGQKIRFSIEDVKGVLTVRHLETVK</sequence>
<keyword evidence="3" id="KW-1185">Reference proteome</keyword>
<organism evidence="2 3">
    <name type="scientific">Azospira restricta</name>
    <dbReference type="NCBI Taxonomy" id="404405"/>
    <lineage>
        <taxon>Bacteria</taxon>
        <taxon>Pseudomonadati</taxon>
        <taxon>Pseudomonadota</taxon>
        <taxon>Betaproteobacteria</taxon>
        <taxon>Rhodocyclales</taxon>
        <taxon>Rhodocyclaceae</taxon>
        <taxon>Azospira</taxon>
    </lineage>
</organism>